<accession>A0A1T4YP39</accession>
<dbReference type="InterPro" id="IPR052716">
    <property type="entry name" value="MOSC_domain"/>
</dbReference>
<name>A0A1T4YP39_9BACT</name>
<dbReference type="STRING" id="48467.SAMN02745166_03743"/>
<dbReference type="OrthoDB" id="192945at2"/>
<organism evidence="2 3">
    <name type="scientific">Prosthecobacter debontii</name>
    <dbReference type="NCBI Taxonomy" id="48467"/>
    <lineage>
        <taxon>Bacteria</taxon>
        <taxon>Pseudomonadati</taxon>
        <taxon>Verrucomicrobiota</taxon>
        <taxon>Verrucomicrobiia</taxon>
        <taxon>Verrucomicrobiales</taxon>
        <taxon>Verrucomicrobiaceae</taxon>
        <taxon>Prosthecobacter</taxon>
    </lineage>
</organism>
<dbReference type="EMBL" id="FUYE01000014">
    <property type="protein sequence ID" value="SKB03021.1"/>
    <property type="molecule type" value="Genomic_DNA"/>
</dbReference>
<protein>
    <recommendedName>
        <fullName evidence="1">MOSC domain-containing protein</fullName>
    </recommendedName>
</protein>
<dbReference type="Pfam" id="PF03473">
    <property type="entry name" value="MOSC"/>
    <property type="match status" value="1"/>
</dbReference>
<dbReference type="GO" id="GO:0003824">
    <property type="term" value="F:catalytic activity"/>
    <property type="evidence" value="ECO:0007669"/>
    <property type="project" value="InterPro"/>
</dbReference>
<dbReference type="PANTHER" id="PTHR36930:SF1">
    <property type="entry name" value="MOSC DOMAIN-CONTAINING PROTEIN"/>
    <property type="match status" value="1"/>
</dbReference>
<dbReference type="GO" id="GO:0030151">
    <property type="term" value="F:molybdenum ion binding"/>
    <property type="evidence" value="ECO:0007669"/>
    <property type="project" value="InterPro"/>
</dbReference>
<dbReference type="AlphaFoldDB" id="A0A1T4YP39"/>
<dbReference type="Proteomes" id="UP000190774">
    <property type="component" value="Unassembled WGS sequence"/>
</dbReference>
<dbReference type="InterPro" id="IPR005302">
    <property type="entry name" value="MoCF_Sase_C"/>
</dbReference>
<sequence length="160" mass="17687">MPVLEAIYIAPARGQPMQRVERVVAMAGQGLVGDRYAAGLGYYSGRYDCEVTLIEAEVLESVAGEDHLPVLEGQHRRNLVTRGLDLRSLQGQRLKIGEVLLEYHRPRPPCDYLQRITQPGMTKALGRGAGIGMRVICGGLLREGMVINVEETASFTRWLP</sequence>
<dbReference type="Gene3D" id="2.40.33.20">
    <property type="entry name" value="PK beta-barrel domain-like"/>
    <property type="match status" value="1"/>
</dbReference>
<feature type="domain" description="MOSC" evidence="1">
    <location>
        <begin position="18"/>
        <end position="150"/>
    </location>
</feature>
<dbReference type="PROSITE" id="PS51340">
    <property type="entry name" value="MOSC"/>
    <property type="match status" value="1"/>
</dbReference>
<proteinExistence type="predicted"/>
<dbReference type="SUPFAM" id="SSF50800">
    <property type="entry name" value="PK beta-barrel domain-like"/>
    <property type="match status" value="1"/>
</dbReference>
<evidence type="ECO:0000313" key="2">
    <source>
        <dbReference type="EMBL" id="SKB03021.1"/>
    </source>
</evidence>
<evidence type="ECO:0000313" key="3">
    <source>
        <dbReference type="Proteomes" id="UP000190774"/>
    </source>
</evidence>
<dbReference type="RefSeq" id="WP_078814908.1">
    <property type="nucleotide sequence ID" value="NZ_FUYE01000014.1"/>
</dbReference>
<dbReference type="InterPro" id="IPR011037">
    <property type="entry name" value="Pyrv_Knase-like_insert_dom_sf"/>
</dbReference>
<dbReference type="GO" id="GO:0030170">
    <property type="term" value="F:pyridoxal phosphate binding"/>
    <property type="evidence" value="ECO:0007669"/>
    <property type="project" value="InterPro"/>
</dbReference>
<evidence type="ECO:0000259" key="1">
    <source>
        <dbReference type="PROSITE" id="PS51340"/>
    </source>
</evidence>
<gene>
    <name evidence="2" type="ORF">SAMN02745166_03743</name>
</gene>
<reference evidence="3" key="1">
    <citation type="submission" date="2017-02" db="EMBL/GenBank/DDBJ databases">
        <authorList>
            <person name="Varghese N."/>
            <person name="Submissions S."/>
        </authorList>
    </citation>
    <scope>NUCLEOTIDE SEQUENCE [LARGE SCALE GENOMIC DNA]</scope>
    <source>
        <strain evidence="3">ATCC 700200</strain>
    </source>
</reference>
<dbReference type="PANTHER" id="PTHR36930">
    <property type="entry name" value="METAL-SULFUR CLUSTER BIOSYNTHESIS PROTEINS YUAD-RELATED"/>
    <property type="match status" value="1"/>
</dbReference>
<keyword evidence="3" id="KW-1185">Reference proteome</keyword>